<dbReference type="InterPro" id="IPR040800">
    <property type="entry name" value="MycE_N"/>
</dbReference>
<dbReference type="Pfam" id="PF17843">
    <property type="entry name" value="MycE_N"/>
    <property type="match status" value="1"/>
</dbReference>
<dbReference type="AlphaFoldDB" id="A0A318LVD0"/>
<dbReference type="GO" id="GO:0032259">
    <property type="term" value="P:methylation"/>
    <property type="evidence" value="ECO:0007669"/>
    <property type="project" value="UniProtKB-KW"/>
</dbReference>
<evidence type="ECO:0000256" key="4">
    <source>
        <dbReference type="ARBA" id="ARBA00022691"/>
    </source>
</evidence>
<dbReference type="Proteomes" id="UP000247892">
    <property type="component" value="Unassembled WGS sequence"/>
</dbReference>
<dbReference type="OrthoDB" id="9816424at2"/>
<evidence type="ECO:0000313" key="7">
    <source>
        <dbReference type="EMBL" id="PXY36308.1"/>
    </source>
</evidence>
<keyword evidence="5" id="KW-0045">Antibiotic biosynthesis</keyword>
<organism evidence="7 8">
    <name type="scientific">Prauserella flavalba</name>
    <dbReference type="NCBI Taxonomy" id="1477506"/>
    <lineage>
        <taxon>Bacteria</taxon>
        <taxon>Bacillati</taxon>
        <taxon>Actinomycetota</taxon>
        <taxon>Actinomycetes</taxon>
        <taxon>Pseudonocardiales</taxon>
        <taxon>Pseudonocardiaceae</taxon>
        <taxon>Prauserella</taxon>
    </lineage>
</organism>
<dbReference type="EMBL" id="MASU01000005">
    <property type="protein sequence ID" value="PXY36308.1"/>
    <property type="molecule type" value="Genomic_DNA"/>
</dbReference>
<evidence type="ECO:0000256" key="3">
    <source>
        <dbReference type="ARBA" id="ARBA00022679"/>
    </source>
</evidence>
<name>A0A318LVD0_9PSEU</name>
<dbReference type="SUPFAM" id="SSF53335">
    <property type="entry name" value="S-adenosyl-L-methionine-dependent methyltransferases"/>
    <property type="match status" value="1"/>
</dbReference>
<keyword evidence="4" id="KW-0949">S-adenosyl-L-methionine</keyword>
<evidence type="ECO:0000256" key="1">
    <source>
        <dbReference type="ARBA" id="ARBA00004792"/>
    </source>
</evidence>
<proteinExistence type="predicted"/>
<keyword evidence="2" id="KW-0489">Methyltransferase</keyword>
<gene>
    <name evidence="7" type="ORF">BA062_12895</name>
</gene>
<dbReference type="RefSeq" id="WP_110336318.1">
    <property type="nucleotide sequence ID" value="NZ_MASU01000005.1"/>
</dbReference>
<evidence type="ECO:0000259" key="6">
    <source>
        <dbReference type="Pfam" id="PF17843"/>
    </source>
</evidence>
<reference evidence="7 8" key="1">
    <citation type="submission" date="2016-07" db="EMBL/GenBank/DDBJ databases">
        <title>Draft genome sequence of Prauserella sp. YIM 121212, isolated from alkaline soil.</title>
        <authorList>
            <person name="Ruckert C."/>
            <person name="Albersmeier A."/>
            <person name="Jiang C.-L."/>
            <person name="Jiang Y."/>
            <person name="Kalinowski J."/>
            <person name="Schneider O."/>
            <person name="Winkler A."/>
            <person name="Zotchev S.B."/>
        </authorList>
    </citation>
    <scope>NUCLEOTIDE SEQUENCE [LARGE SCALE GENOMIC DNA]</scope>
    <source>
        <strain evidence="7 8">YIM 121212</strain>
    </source>
</reference>
<dbReference type="GO" id="GO:0017000">
    <property type="term" value="P:antibiotic biosynthetic process"/>
    <property type="evidence" value="ECO:0007669"/>
    <property type="project" value="UniProtKB-KW"/>
</dbReference>
<dbReference type="InterPro" id="IPR029063">
    <property type="entry name" value="SAM-dependent_MTases_sf"/>
</dbReference>
<dbReference type="GO" id="GO:0008168">
    <property type="term" value="F:methyltransferase activity"/>
    <property type="evidence" value="ECO:0007669"/>
    <property type="project" value="UniProtKB-KW"/>
</dbReference>
<sequence>MTVSPPRSGDVRALLTVTEPGHVADEELLALGTGRVARTALGELLHRARLSDLAGTRVTVEFRWGCGTEEVVLCLVVESGKAEIAEHPREAPGAIVTQRLAEVVLALYGPADPVPAATRELHWPGAELLRPGAARGTEFAIVHRLLAALDRRDRPGLAELAVRHGSDKWGPHQYTRHYERHFAPLRDRRLTVLEVGIGGYGDPAEGGASLRMWRDYFPRAEVYGVDLWDKSALDGPRLTTVRADQSDRASLSAVAERHGPFDIVIDDGSHVSALTLATFEALFPHVRAGGLYAIEDVQTSYWPVFGGNGTDLADPGTTMGFAKDLLDGLNHTELLDSHGRAPRPTDAELAGIHFYRNLIVLEKGVNTGQSPIADELNARLRRSGS</sequence>
<dbReference type="Gene3D" id="3.40.50.150">
    <property type="entry name" value="Vaccinia Virus protein VP39"/>
    <property type="match status" value="1"/>
</dbReference>
<keyword evidence="8" id="KW-1185">Reference proteome</keyword>
<comment type="pathway">
    <text evidence="1">Antibiotic biosynthesis.</text>
</comment>
<evidence type="ECO:0000256" key="5">
    <source>
        <dbReference type="ARBA" id="ARBA00023194"/>
    </source>
</evidence>
<feature type="domain" description="Methyltransferase MycE N-terminal" evidence="6">
    <location>
        <begin position="12"/>
        <end position="119"/>
    </location>
</feature>
<dbReference type="Gene3D" id="3.30.1050.30">
    <property type="match status" value="1"/>
</dbReference>
<evidence type="ECO:0000256" key="2">
    <source>
        <dbReference type="ARBA" id="ARBA00022603"/>
    </source>
</evidence>
<evidence type="ECO:0000313" key="8">
    <source>
        <dbReference type="Proteomes" id="UP000247892"/>
    </source>
</evidence>
<protein>
    <recommendedName>
        <fullName evidence="6">Methyltransferase MycE N-terminal domain-containing protein</fullName>
    </recommendedName>
</protein>
<comment type="caution">
    <text evidence="7">The sequence shown here is derived from an EMBL/GenBank/DDBJ whole genome shotgun (WGS) entry which is preliminary data.</text>
</comment>
<keyword evidence="3" id="KW-0808">Transferase</keyword>
<accession>A0A318LVD0</accession>